<evidence type="ECO:0000259" key="9">
    <source>
        <dbReference type="Pfam" id="PF01225"/>
    </source>
</evidence>
<keyword evidence="2" id="KW-0132">Cell division</keyword>
<feature type="domain" description="Mur ligase central" evidence="11">
    <location>
        <begin position="106"/>
        <end position="274"/>
    </location>
</feature>
<dbReference type="GO" id="GO:0008360">
    <property type="term" value="P:regulation of cell shape"/>
    <property type="evidence" value="ECO:0007669"/>
    <property type="project" value="UniProtKB-KW"/>
</dbReference>
<dbReference type="GO" id="GO:0009252">
    <property type="term" value="P:peptidoglycan biosynthetic process"/>
    <property type="evidence" value="ECO:0007669"/>
    <property type="project" value="UniProtKB-KW"/>
</dbReference>
<dbReference type="OrthoDB" id="9804126at2"/>
<keyword evidence="6" id="KW-0573">Peptidoglycan synthesis</keyword>
<keyword evidence="4" id="KW-0067">ATP-binding</keyword>
<dbReference type="PANTHER" id="PTHR43445:SF3">
    <property type="entry name" value="UDP-N-ACETYLMURAMATE--L-ALANINE LIGASE"/>
    <property type="match status" value="1"/>
</dbReference>
<dbReference type="InterPro" id="IPR013221">
    <property type="entry name" value="Mur_ligase_cen"/>
</dbReference>
<dbReference type="PANTHER" id="PTHR43445">
    <property type="entry name" value="UDP-N-ACETYLMURAMATE--L-ALANINE LIGASE-RELATED"/>
    <property type="match status" value="1"/>
</dbReference>
<reference evidence="12 13" key="1">
    <citation type="submission" date="2018-11" db="EMBL/GenBank/DDBJ databases">
        <title>Clostridium sp. nov., a member of the family Erysipelotrichaceae isolated from pig faeces.</title>
        <authorList>
            <person name="Chang Y.-H."/>
        </authorList>
    </citation>
    <scope>NUCLEOTIDE SEQUENCE [LARGE SCALE GENOMIC DNA]</scope>
    <source>
        <strain evidence="12 13">YH-panp20</strain>
    </source>
</reference>
<dbReference type="InterPro" id="IPR050061">
    <property type="entry name" value="MurCDEF_pg_biosynth"/>
</dbReference>
<dbReference type="GO" id="GO:0016881">
    <property type="term" value="F:acid-amino acid ligase activity"/>
    <property type="evidence" value="ECO:0007669"/>
    <property type="project" value="InterPro"/>
</dbReference>
<keyword evidence="13" id="KW-1185">Reference proteome</keyword>
<evidence type="ECO:0000256" key="4">
    <source>
        <dbReference type="ARBA" id="ARBA00022840"/>
    </source>
</evidence>
<feature type="domain" description="Mur ligase C-terminal" evidence="10">
    <location>
        <begin position="297"/>
        <end position="376"/>
    </location>
</feature>
<dbReference type="SUPFAM" id="SSF53244">
    <property type="entry name" value="MurD-like peptide ligases, peptide-binding domain"/>
    <property type="match status" value="1"/>
</dbReference>
<dbReference type="GO" id="GO:0051301">
    <property type="term" value="P:cell division"/>
    <property type="evidence" value="ECO:0007669"/>
    <property type="project" value="UniProtKB-KW"/>
</dbReference>
<evidence type="ECO:0000256" key="7">
    <source>
        <dbReference type="ARBA" id="ARBA00023306"/>
    </source>
</evidence>
<evidence type="ECO:0000256" key="1">
    <source>
        <dbReference type="ARBA" id="ARBA00022598"/>
    </source>
</evidence>
<keyword evidence="3" id="KW-0547">Nucleotide-binding</keyword>
<organism evidence="12 13">
    <name type="scientific">Absicoccus porci</name>
    <dbReference type="NCBI Taxonomy" id="2486576"/>
    <lineage>
        <taxon>Bacteria</taxon>
        <taxon>Bacillati</taxon>
        <taxon>Bacillota</taxon>
        <taxon>Erysipelotrichia</taxon>
        <taxon>Erysipelotrichales</taxon>
        <taxon>Erysipelotrichaceae</taxon>
        <taxon>Absicoccus</taxon>
    </lineage>
</organism>
<protein>
    <submittedName>
        <fullName evidence="12">UDP-N-acetylmuramate--L-alanine ligase</fullName>
    </submittedName>
</protein>
<dbReference type="RefSeq" id="WP_128519911.1">
    <property type="nucleotide sequence ID" value="NZ_JAQYEM010000011.1"/>
</dbReference>
<dbReference type="SUPFAM" id="SSF51984">
    <property type="entry name" value="MurCD N-terminal domain"/>
    <property type="match status" value="1"/>
</dbReference>
<dbReference type="GO" id="GO:0071555">
    <property type="term" value="P:cell wall organization"/>
    <property type="evidence" value="ECO:0007669"/>
    <property type="project" value="UniProtKB-KW"/>
</dbReference>
<dbReference type="InterPro" id="IPR036615">
    <property type="entry name" value="Mur_ligase_C_dom_sf"/>
</dbReference>
<evidence type="ECO:0000256" key="5">
    <source>
        <dbReference type="ARBA" id="ARBA00022960"/>
    </source>
</evidence>
<accession>A0A3N0I3Z6</accession>
<evidence type="ECO:0000256" key="2">
    <source>
        <dbReference type="ARBA" id="ARBA00022618"/>
    </source>
</evidence>
<evidence type="ECO:0000256" key="3">
    <source>
        <dbReference type="ARBA" id="ARBA00022741"/>
    </source>
</evidence>
<evidence type="ECO:0000313" key="13">
    <source>
        <dbReference type="Proteomes" id="UP000276568"/>
    </source>
</evidence>
<dbReference type="Pfam" id="PF08245">
    <property type="entry name" value="Mur_ligase_M"/>
    <property type="match status" value="1"/>
</dbReference>
<keyword evidence="8" id="KW-0961">Cell wall biogenesis/degradation</keyword>
<dbReference type="EMBL" id="RJQC01000001">
    <property type="protein sequence ID" value="RNM31751.1"/>
    <property type="molecule type" value="Genomic_DNA"/>
</dbReference>
<dbReference type="InterPro" id="IPR004101">
    <property type="entry name" value="Mur_ligase_C"/>
</dbReference>
<keyword evidence="7" id="KW-0131">Cell cycle</keyword>
<dbReference type="Pfam" id="PF01225">
    <property type="entry name" value="Mur_ligase"/>
    <property type="match status" value="1"/>
</dbReference>
<comment type="caution">
    <text evidence="12">The sequence shown here is derived from an EMBL/GenBank/DDBJ whole genome shotgun (WGS) entry which is preliminary data.</text>
</comment>
<name>A0A3N0I3Z6_9FIRM</name>
<dbReference type="AlphaFoldDB" id="A0A3N0I3Z6"/>
<dbReference type="Pfam" id="PF02875">
    <property type="entry name" value="Mur_ligase_C"/>
    <property type="match status" value="1"/>
</dbReference>
<evidence type="ECO:0000259" key="11">
    <source>
        <dbReference type="Pfam" id="PF08245"/>
    </source>
</evidence>
<dbReference type="InterPro" id="IPR036565">
    <property type="entry name" value="Mur-like_cat_sf"/>
</dbReference>
<gene>
    <name evidence="12" type="ORF">EDX97_04140</name>
</gene>
<keyword evidence="1 12" id="KW-0436">Ligase</keyword>
<dbReference type="Proteomes" id="UP000276568">
    <property type="component" value="Unassembled WGS sequence"/>
</dbReference>
<keyword evidence="5" id="KW-0133">Cell shape</keyword>
<evidence type="ECO:0000256" key="8">
    <source>
        <dbReference type="ARBA" id="ARBA00023316"/>
    </source>
</evidence>
<evidence type="ECO:0000313" key="12">
    <source>
        <dbReference type="EMBL" id="RNM31751.1"/>
    </source>
</evidence>
<evidence type="ECO:0000259" key="10">
    <source>
        <dbReference type="Pfam" id="PF02875"/>
    </source>
</evidence>
<dbReference type="InterPro" id="IPR000713">
    <property type="entry name" value="Mur_ligase_N"/>
</dbReference>
<sequence length="438" mass="49465">MAYHFVGIKGTGMAALACILHDEGYPVTGSDIDKYIFTQDGLTERGIPFGSFDAKNIHDGDIVIMGGAFDQTNPEIKAAQENPNVQAYWYFDFLGEFAKNYESISVAGTHGKSTTTGLLGWILPRYAKTGYLIGDGHGHMPKGSEYFVFESCEFKRHFLCYHPDYALITNVELDHIDYYKDMDDYVSAFQQFADQVQKKIVYYGDDPWLPTLKYKVPTVTYGLKDGNDYQAIHIEQGPFGMHFDVKHEGKEIAHISLHETSSTFLQDALGCFAMAHTLGMKVEDIVDGLETFKGIARRSVIEEVKDSVLVDDYAHHPTAIRYMIDAARKKYPGKKVIALYKPDRYSRLQYFLQGFADSLNMADEVVLCDFPKNAIRETPDITVTIQDLLALCPKGRLLDVDEPSAEVLETMGPAVYLFMSSKDIYLLKDMLKKRLEED</sequence>
<dbReference type="GO" id="GO:0005524">
    <property type="term" value="F:ATP binding"/>
    <property type="evidence" value="ECO:0007669"/>
    <property type="project" value="UniProtKB-KW"/>
</dbReference>
<proteinExistence type="predicted"/>
<dbReference type="SUPFAM" id="SSF53623">
    <property type="entry name" value="MurD-like peptide ligases, catalytic domain"/>
    <property type="match status" value="1"/>
</dbReference>
<evidence type="ECO:0000256" key="6">
    <source>
        <dbReference type="ARBA" id="ARBA00022984"/>
    </source>
</evidence>
<dbReference type="Gene3D" id="3.90.190.20">
    <property type="entry name" value="Mur ligase, C-terminal domain"/>
    <property type="match status" value="1"/>
</dbReference>
<dbReference type="Gene3D" id="3.40.1190.10">
    <property type="entry name" value="Mur-like, catalytic domain"/>
    <property type="match status" value="1"/>
</dbReference>
<feature type="domain" description="Mur ligase N-terminal catalytic" evidence="9">
    <location>
        <begin position="3"/>
        <end position="101"/>
    </location>
</feature>
<dbReference type="Gene3D" id="3.40.50.720">
    <property type="entry name" value="NAD(P)-binding Rossmann-like Domain"/>
    <property type="match status" value="1"/>
</dbReference>